<feature type="transmembrane region" description="Helical" evidence="2">
    <location>
        <begin position="49"/>
        <end position="71"/>
    </location>
</feature>
<evidence type="ECO:0000313" key="3">
    <source>
        <dbReference type="EMBL" id="EDQ89035.1"/>
    </source>
</evidence>
<gene>
    <name evidence="3" type="ORF">MONBRDRAFT_8620</name>
</gene>
<feature type="transmembrane region" description="Helical" evidence="2">
    <location>
        <begin position="105"/>
        <end position="125"/>
    </location>
</feature>
<sequence length="368" mass="40886">MAARRGGLTGGVSGGGGGGGGGGDGSTEKTREYGRQWMARDPSKRWAELFYLAYAPVWIAMIAAVVGFQWYTWFEGGVFLPPSRPKLSCSRDCSRECDCCHCVGVHYFVTGIIIAAPIFVVPLIINREPIPWRERFCLLDEFPTTRRTWRGFLEHALACGMAVFILDDLFRLLVGPVTGVDAANNSRSAAHPCAAEMLKEVWSERIGTKPHVVPMGQPAIRARIVDRQKGPHSPSNMSKQHGLFWLASMQRVVVSRSPESMNTLLTCKNKLFLKNSNKLASQLYMSSSSMSSWPMSSGPVVAPDMPPLNPDPEVTQSSRVNEDWLEPEKSKTSISMERQHTTCWQDLPGRVPRQTPLHRSRLVAWLQS</sequence>
<dbReference type="Proteomes" id="UP000001357">
    <property type="component" value="Unassembled WGS sequence"/>
</dbReference>
<evidence type="ECO:0000256" key="1">
    <source>
        <dbReference type="SAM" id="MobiDB-lite"/>
    </source>
</evidence>
<keyword evidence="2" id="KW-0472">Membrane</keyword>
<feature type="region of interest" description="Disordered" evidence="1">
    <location>
        <begin position="309"/>
        <end position="338"/>
    </location>
</feature>
<dbReference type="GeneID" id="5891477"/>
<dbReference type="PANTHER" id="PTHR35136:SF1">
    <property type="entry name" value="CYCLOEUCALENOL CYCLOISOMERASE"/>
    <property type="match status" value="1"/>
</dbReference>
<keyword evidence="4" id="KW-1185">Reference proteome</keyword>
<dbReference type="RefSeq" id="XP_001746140.1">
    <property type="nucleotide sequence ID" value="XM_001746088.1"/>
</dbReference>
<feature type="compositionally biased region" description="Basic and acidic residues" evidence="1">
    <location>
        <begin position="320"/>
        <end position="331"/>
    </location>
</feature>
<dbReference type="KEGG" id="mbr:MONBRDRAFT_8620"/>
<dbReference type="InParanoid" id="A9V0L2"/>
<dbReference type="GO" id="GO:0047793">
    <property type="term" value="F:cycloeucalenol cycloisomerase activity"/>
    <property type="evidence" value="ECO:0007669"/>
    <property type="project" value="InterPro"/>
</dbReference>
<protein>
    <submittedName>
        <fullName evidence="3">Uncharacterized protein</fullName>
    </submittedName>
</protein>
<dbReference type="InterPro" id="IPR020532">
    <property type="entry name" value="Cycloeucalenol_cycloisomerase"/>
</dbReference>
<proteinExistence type="predicted"/>
<evidence type="ECO:0000256" key="2">
    <source>
        <dbReference type="SAM" id="Phobius"/>
    </source>
</evidence>
<feature type="compositionally biased region" description="Gly residues" evidence="1">
    <location>
        <begin position="7"/>
        <end position="25"/>
    </location>
</feature>
<dbReference type="EMBL" id="CH991552">
    <property type="protein sequence ID" value="EDQ89035.1"/>
    <property type="molecule type" value="Genomic_DNA"/>
</dbReference>
<keyword evidence="2" id="KW-0812">Transmembrane</keyword>
<dbReference type="PANTHER" id="PTHR35136">
    <property type="entry name" value="CYCLOEUCALENOL CYCLOISOMERASE"/>
    <property type="match status" value="1"/>
</dbReference>
<organism evidence="3 4">
    <name type="scientific">Monosiga brevicollis</name>
    <name type="common">Choanoflagellate</name>
    <dbReference type="NCBI Taxonomy" id="81824"/>
    <lineage>
        <taxon>Eukaryota</taxon>
        <taxon>Choanoflagellata</taxon>
        <taxon>Craspedida</taxon>
        <taxon>Salpingoecidae</taxon>
        <taxon>Monosiga</taxon>
    </lineage>
</organism>
<reference evidence="3 4" key="1">
    <citation type="journal article" date="2008" name="Nature">
        <title>The genome of the choanoflagellate Monosiga brevicollis and the origin of metazoans.</title>
        <authorList>
            <consortium name="JGI Sequencing"/>
            <person name="King N."/>
            <person name="Westbrook M.J."/>
            <person name="Young S.L."/>
            <person name="Kuo A."/>
            <person name="Abedin M."/>
            <person name="Chapman J."/>
            <person name="Fairclough S."/>
            <person name="Hellsten U."/>
            <person name="Isogai Y."/>
            <person name="Letunic I."/>
            <person name="Marr M."/>
            <person name="Pincus D."/>
            <person name="Putnam N."/>
            <person name="Rokas A."/>
            <person name="Wright K.J."/>
            <person name="Zuzow R."/>
            <person name="Dirks W."/>
            <person name="Good M."/>
            <person name="Goodstein D."/>
            <person name="Lemons D."/>
            <person name="Li W."/>
            <person name="Lyons J.B."/>
            <person name="Morris A."/>
            <person name="Nichols S."/>
            <person name="Richter D.J."/>
            <person name="Salamov A."/>
            <person name="Bork P."/>
            <person name="Lim W.A."/>
            <person name="Manning G."/>
            <person name="Miller W.T."/>
            <person name="McGinnis W."/>
            <person name="Shapiro H."/>
            <person name="Tjian R."/>
            <person name="Grigoriev I.V."/>
            <person name="Rokhsar D."/>
        </authorList>
    </citation>
    <scope>NUCLEOTIDE SEQUENCE [LARGE SCALE GENOMIC DNA]</scope>
    <source>
        <strain evidence="4">MX1 / ATCC 50154</strain>
    </source>
</reference>
<accession>A9V0L2</accession>
<dbReference type="AlphaFoldDB" id="A9V0L2"/>
<name>A9V0L2_MONBE</name>
<feature type="region of interest" description="Disordered" evidence="1">
    <location>
        <begin position="1"/>
        <end position="29"/>
    </location>
</feature>
<evidence type="ECO:0000313" key="4">
    <source>
        <dbReference type="Proteomes" id="UP000001357"/>
    </source>
</evidence>
<keyword evidence="2" id="KW-1133">Transmembrane helix</keyword>